<evidence type="ECO:0000313" key="3">
    <source>
        <dbReference type="EMBL" id="MDO3694785.1"/>
    </source>
</evidence>
<dbReference type="EMBL" id="JAUMIT010000003">
    <property type="protein sequence ID" value="MDO3694785.1"/>
    <property type="molecule type" value="Genomic_DNA"/>
</dbReference>
<protein>
    <submittedName>
        <fullName evidence="3">T9SS type A sorting domain-containing protein</fullName>
    </submittedName>
</protein>
<accession>A0ABT8VS40</accession>
<dbReference type="Pfam" id="PF18962">
    <property type="entry name" value="Por_Secre_tail"/>
    <property type="match status" value="1"/>
</dbReference>
<reference evidence="3" key="1">
    <citation type="submission" date="2023-07" db="EMBL/GenBank/DDBJ databases">
        <title>Wenyingzhuangia sp. chi5 genome sequencing and assembly.</title>
        <authorList>
            <person name="Park S."/>
        </authorList>
    </citation>
    <scope>NUCLEOTIDE SEQUENCE</scope>
    <source>
        <strain evidence="3">Chi5</strain>
    </source>
</reference>
<comment type="caution">
    <text evidence="3">The sequence shown here is derived from an EMBL/GenBank/DDBJ whole genome shotgun (WGS) entry which is preliminary data.</text>
</comment>
<keyword evidence="1" id="KW-0732">Signal</keyword>
<keyword evidence="4" id="KW-1185">Reference proteome</keyword>
<evidence type="ECO:0000259" key="2">
    <source>
        <dbReference type="Pfam" id="PF18962"/>
    </source>
</evidence>
<evidence type="ECO:0000256" key="1">
    <source>
        <dbReference type="ARBA" id="ARBA00022729"/>
    </source>
</evidence>
<feature type="domain" description="Secretion system C-terminal sorting" evidence="2">
    <location>
        <begin position="5"/>
        <end position="72"/>
    </location>
</feature>
<name>A0ABT8VS40_9FLAO</name>
<organism evidence="3 4">
    <name type="scientific">Wenyingzhuangia gilva</name>
    <dbReference type="NCBI Taxonomy" id="3057677"/>
    <lineage>
        <taxon>Bacteria</taxon>
        <taxon>Pseudomonadati</taxon>
        <taxon>Bacteroidota</taxon>
        <taxon>Flavobacteriia</taxon>
        <taxon>Flavobacteriales</taxon>
        <taxon>Flavobacteriaceae</taxon>
        <taxon>Wenyingzhuangia</taxon>
    </lineage>
</organism>
<gene>
    <name evidence="3" type="ORF">QVZ41_08015</name>
</gene>
<dbReference type="NCBIfam" id="TIGR04183">
    <property type="entry name" value="Por_Secre_tail"/>
    <property type="match status" value="1"/>
</dbReference>
<evidence type="ECO:0000313" key="4">
    <source>
        <dbReference type="Proteomes" id="UP001168642"/>
    </source>
</evidence>
<dbReference type="Proteomes" id="UP001168642">
    <property type="component" value="Unassembled WGS sequence"/>
</dbReference>
<dbReference type="InterPro" id="IPR026444">
    <property type="entry name" value="Secre_tail"/>
</dbReference>
<dbReference type="RefSeq" id="WP_302884039.1">
    <property type="nucleotide sequence ID" value="NZ_JAUMIT010000003.1"/>
</dbReference>
<sequence length="74" mass="8381">MSIDPNPIQNNLLIEFEDSNEATIEIFTENGQLLMLKTITSSQNNINTSNLQTGMYWVKLTSNKGTTTKKFIKN</sequence>
<proteinExistence type="predicted"/>